<dbReference type="GO" id="GO:0004146">
    <property type="term" value="F:dihydrofolate reductase activity"/>
    <property type="evidence" value="ECO:0007669"/>
    <property type="project" value="UniProtKB-EC"/>
</dbReference>
<dbReference type="PANTHER" id="PTHR48069:SF3">
    <property type="entry name" value="DIHYDROFOLATE REDUCTASE"/>
    <property type="match status" value="1"/>
</dbReference>
<evidence type="ECO:0000259" key="7">
    <source>
        <dbReference type="PROSITE" id="PS51330"/>
    </source>
</evidence>
<dbReference type="InterPro" id="IPR001796">
    <property type="entry name" value="DHFR_dom"/>
</dbReference>
<gene>
    <name evidence="8" type="ORF">D0868_04728</name>
</gene>
<keyword evidence="4" id="KW-0554">One-carbon metabolism</keyword>
<dbReference type="Proteomes" id="UP000282582">
    <property type="component" value="Unassembled WGS sequence"/>
</dbReference>
<evidence type="ECO:0000256" key="4">
    <source>
        <dbReference type="ARBA" id="ARBA00022563"/>
    </source>
</evidence>
<dbReference type="EMBL" id="QWIK01000307">
    <property type="protein sequence ID" value="RMY08576.1"/>
    <property type="molecule type" value="Genomic_DNA"/>
</dbReference>
<dbReference type="Gene3D" id="3.40.430.10">
    <property type="entry name" value="Dihydrofolate Reductase, subunit A"/>
    <property type="match status" value="1"/>
</dbReference>
<reference evidence="8 9" key="1">
    <citation type="journal article" date="2018" name="BMC Genomics">
        <title>Genomic evidence for intraspecific hybridization in a clonal and extremely halotolerant yeast.</title>
        <authorList>
            <person name="Gostincar C."/>
            <person name="Stajich J.E."/>
            <person name="Zupancic J."/>
            <person name="Zalar P."/>
            <person name="Gunde-Cimerman N."/>
        </authorList>
    </citation>
    <scope>NUCLEOTIDE SEQUENCE [LARGE SCALE GENOMIC DNA]</scope>
    <source>
        <strain evidence="8 9">EXF-6654</strain>
    </source>
</reference>
<dbReference type="CDD" id="cd00209">
    <property type="entry name" value="DHFR"/>
    <property type="match status" value="1"/>
</dbReference>
<comment type="caution">
    <text evidence="8">The sequence shown here is derived from an EMBL/GenBank/DDBJ whole genome shotgun (WGS) entry which is preliminary data.</text>
</comment>
<name>A0A3M6YZT0_HORWE</name>
<evidence type="ECO:0000256" key="6">
    <source>
        <dbReference type="ARBA" id="ARBA00023002"/>
    </source>
</evidence>
<dbReference type="GO" id="GO:0006730">
    <property type="term" value="P:one-carbon metabolic process"/>
    <property type="evidence" value="ECO:0007669"/>
    <property type="project" value="UniProtKB-KW"/>
</dbReference>
<sequence length="261" mass="29012">MAYFARVTKRTPTTPAAGSILPDASKQEDTDKKCSNVVIMGRKTWESIPPKFRPLKDRTNLVVSTKSRAELGNVPDTVVVGSSITDCLNDLERRVRQGQALPVGKAFIIGGSSIYEAALKMPQTKSILLTRIQRDYECDTHFPEDIDKPESGWQRKALEELRDFVGEDVSAEPLTDGSEDDQVSFEFRQAGVAQVLSPEPVAHLGLSELEKYRQQPTWQSGESSMINLGPRDFTSIQKAVERSTTMMLCESLDKDEQSAQT</sequence>
<dbReference type="GO" id="GO:0046655">
    <property type="term" value="P:folic acid metabolic process"/>
    <property type="evidence" value="ECO:0007669"/>
    <property type="project" value="TreeGrafter"/>
</dbReference>
<dbReference type="PANTHER" id="PTHR48069">
    <property type="entry name" value="DIHYDROFOLATE REDUCTASE"/>
    <property type="match status" value="1"/>
</dbReference>
<accession>A0A3M6YZT0</accession>
<dbReference type="PRINTS" id="PR00070">
    <property type="entry name" value="DHFR"/>
</dbReference>
<keyword evidence="6" id="KW-0560">Oxidoreductase</keyword>
<dbReference type="GO" id="GO:0046654">
    <property type="term" value="P:tetrahydrofolate biosynthetic process"/>
    <property type="evidence" value="ECO:0007669"/>
    <property type="project" value="InterPro"/>
</dbReference>
<dbReference type="PROSITE" id="PS51330">
    <property type="entry name" value="DHFR_2"/>
    <property type="match status" value="1"/>
</dbReference>
<evidence type="ECO:0000256" key="3">
    <source>
        <dbReference type="ARBA" id="ARBA00018886"/>
    </source>
</evidence>
<evidence type="ECO:0000313" key="9">
    <source>
        <dbReference type="Proteomes" id="UP000282582"/>
    </source>
</evidence>
<dbReference type="GO" id="GO:0005739">
    <property type="term" value="C:mitochondrion"/>
    <property type="evidence" value="ECO:0007669"/>
    <property type="project" value="TreeGrafter"/>
</dbReference>
<comment type="pathway">
    <text evidence="1">Cofactor biosynthesis; tetrahydrofolate biosynthesis; 5,6,7,8-tetrahydrofolate from 7,8-dihydrofolate: step 1/1.</text>
</comment>
<evidence type="ECO:0000313" key="8">
    <source>
        <dbReference type="EMBL" id="RMY08576.1"/>
    </source>
</evidence>
<feature type="domain" description="DHFR" evidence="7">
    <location>
        <begin position="1"/>
        <end position="192"/>
    </location>
</feature>
<dbReference type="GO" id="GO:0046452">
    <property type="term" value="P:dihydrofolate metabolic process"/>
    <property type="evidence" value="ECO:0007669"/>
    <property type="project" value="TreeGrafter"/>
</dbReference>
<dbReference type="SUPFAM" id="SSF53597">
    <property type="entry name" value="Dihydrofolate reductase-like"/>
    <property type="match status" value="1"/>
</dbReference>
<dbReference type="EC" id="1.5.1.3" evidence="2"/>
<evidence type="ECO:0000256" key="1">
    <source>
        <dbReference type="ARBA" id="ARBA00004903"/>
    </source>
</evidence>
<dbReference type="Pfam" id="PF00186">
    <property type="entry name" value="DHFR_1"/>
    <property type="match status" value="1"/>
</dbReference>
<dbReference type="InterPro" id="IPR024072">
    <property type="entry name" value="DHFR-like_dom_sf"/>
</dbReference>
<proteinExistence type="predicted"/>
<evidence type="ECO:0000256" key="2">
    <source>
        <dbReference type="ARBA" id="ARBA00012856"/>
    </source>
</evidence>
<evidence type="ECO:0000256" key="5">
    <source>
        <dbReference type="ARBA" id="ARBA00022857"/>
    </source>
</evidence>
<protein>
    <recommendedName>
        <fullName evidence="3">Dihydrofolate reductase</fullName>
        <ecNumber evidence="2">1.5.1.3</ecNumber>
    </recommendedName>
</protein>
<dbReference type="AlphaFoldDB" id="A0A3M6YZT0"/>
<organism evidence="8 9">
    <name type="scientific">Hortaea werneckii</name>
    <name type="common">Black yeast</name>
    <name type="synonym">Cladosporium werneckii</name>
    <dbReference type="NCBI Taxonomy" id="91943"/>
    <lineage>
        <taxon>Eukaryota</taxon>
        <taxon>Fungi</taxon>
        <taxon>Dikarya</taxon>
        <taxon>Ascomycota</taxon>
        <taxon>Pezizomycotina</taxon>
        <taxon>Dothideomycetes</taxon>
        <taxon>Dothideomycetidae</taxon>
        <taxon>Mycosphaerellales</taxon>
        <taxon>Teratosphaeriaceae</taxon>
        <taxon>Hortaea</taxon>
    </lineage>
</organism>
<dbReference type="GO" id="GO:0050661">
    <property type="term" value="F:NADP binding"/>
    <property type="evidence" value="ECO:0007669"/>
    <property type="project" value="InterPro"/>
</dbReference>
<keyword evidence="5" id="KW-0521">NADP</keyword>
<dbReference type="InterPro" id="IPR012259">
    <property type="entry name" value="DHFR"/>
</dbReference>